<reference evidence="2" key="1">
    <citation type="submission" date="2022-05" db="EMBL/GenBank/DDBJ databases">
        <title>Using nanopore sequencing to obtain complete genomes from saliva samples.</title>
        <authorList>
            <person name="Baker J.L."/>
        </authorList>
    </citation>
    <scope>NUCLEOTIDE SEQUENCE</scope>
    <source>
        <strain evidence="2">JCVI-JB-Lp32</strain>
    </source>
</reference>
<feature type="transmembrane region" description="Helical" evidence="1">
    <location>
        <begin position="82"/>
        <end position="104"/>
    </location>
</feature>
<feature type="transmembrane region" description="Helical" evidence="1">
    <location>
        <begin position="116"/>
        <end position="136"/>
    </location>
</feature>
<feature type="transmembrane region" description="Helical" evidence="1">
    <location>
        <begin position="156"/>
        <end position="187"/>
    </location>
</feature>
<dbReference type="Pfam" id="PF09605">
    <property type="entry name" value="Trep_Strep"/>
    <property type="match status" value="1"/>
</dbReference>
<evidence type="ECO:0000313" key="3">
    <source>
        <dbReference type="Proteomes" id="UP000831562"/>
    </source>
</evidence>
<evidence type="ECO:0000313" key="2">
    <source>
        <dbReference type="EMBL" id="UQF78425.1"/>
    </source>
</evidence>
<protein>
    <submittedName>
        <fullName evidence="2">MptD family putative ECF transporter S component</fullName>
    </submittedName>
</protein>
<dbReference type="InterPro" id="IPR011733">
    <property type="entry name" value="CHP02185_IM"/>
</dbReference>
<keyword evidence="1" id="KW-0472">Membrane</keyword>
<name>A0A9E7ADR7_9ACTN</name>
<feature type="transmembrane region" description="Helical" evidence="1">
    <location>
        <begin position="44"/>
        <end position="62"/>
    </location>
</feature>
<gene>
    <name evidence="2" type="ORF">M3I19_01645</name>
</gene>
<dbReference type="Proteomes" id="UP000831562">
    <property type="component" value="Chromosome"/>
</dbReference>
<keyword evidence="1" id="KW-1133">Transmembrane helix</keyword>
<dbReference type="AlphaFoldDB" id="A0A9E7ADR7"/>
<keyword evidence="1" id="KW-0812">Transmembrane</keyword>
<accession>A0A9E7ADR7</accession>
<proteinExistence type="predicted"/>
<dbReference type="EMBL" id="CP097092">
    <property type="protein sequence ID" value="UQF78425.1"/>
    <property type="molecule type" value="Genomic_DNA"/>
</dbReference>
<dbReference type="NCBIfam" id="TIGR02185">
    <property type="entry name" value="Trep_Strep"/>
    <property type="match status" value="1"/>
</dbReference>
<organism evidence="2 3">
    <name type="scientific">Lancefieldella parvula</name>
    <dbReference type="NCBI Taxonomy" id="1382"/>
    <lineage>
        <taxon>Bacteria</taxon>
        <taxon>Bacillati</taxon>
        <taxon>Actinomycetota</taxon>
        <taxon>Coriobacteriia</taxon>
        <taxon>Coriobacteriales</taxon>
        <taxon>Atopobiaceae</taxon>
        <taxon>Lancefieldella</taxon>
    </lineage>
</organism>
<evidence type="ECO:0000256" key="1">
    <source>
        <dbReference type="SAM" id="Phobius"/>
    </source>
</evidence>
<sequence>MKKGETSTIGARDLVSIGVFGALSLLIFFVVGGVAGLTVVGTVANIPIVCFFTSIAYLLLAAKVRKTGTFFIMGTINVLPGLMAANVFGVIGSIAGWALAEVVATRIGYSNRKGLVAAYVVGCTLQSALYTLPIYLSAAQYLSERQEILRLTDETMAQFVAMFSGSMYAGMVVLTVATSLVGALVSLRIMKKHFEKAGIV</sequence>
<feature type="transmembrane region" description="Helical" evidence="1">
    <location>
        <begin position="14"/>
        <end position="37"/>
    </location>
</feature>